<proteinExistence type="predicted"/>
<dbReference type="AlphaFoldDB" id="A0A0B0MCG2"/>
<organism evidence="1 2">
    <name type="scientific">Gossypium arboreum</name>
    <name type="common">Tree cotton</name>
    <name type="synonym">Gossypium nanking</name>
    <dbReference type="NCBI Taxonomy" id="29729"/>
    <lineage>
        <taxon>Eukaryota</taxon>
        <taxon>Viridiplantae</taxon>
        <taxon>Streptophyta</taxon>
        <taxon>Embryophyta</taxon>
        <taxon>Tracheophyta</taxon>
        <taxon>Spermatophyta</taxon>
        <taxon>Magnoliopsida</taxon>
        <taxon>eudicotyledons</taxon>
        <taxon>Gunneridae</taxon>
        <taxon>Pentapetalae</taxon>
        <taxon>rosids</taxon>
        <taxon>malvids</taxon>
        <taxon>Malvales</taxon>
        <taxon>Malvaceae</taxon>
        <taxon>Malvoideae</taxon>
        <taxon>Gossypium</taxon>
    </lineage>
</organism>
<keyword evidence="1" id="KW-0346">Stress response</keyword>
<gene>
    <name evidence="1" type="ORF">F383_37426</name>
</gene>
<evidence type="ECO:0000313" key="1">
    <source>
        <dbReference type="EMBL" id="KHF98061.1"/>
    </source>
</evidence>
<name>A0A0B0MCG2_GOSAR</name>
<protein>
    <submittedName>
        <fullName evidence="1">Heat shock SSC1, mitochondrial</fullName>
    </submittedName>
</protein>
<reference evidence="2" key="1">
    <citation type="submission" date="2014-09" db="EMBL/GenBank/DDBJ databases">
        <authorList>
            <person name="Mudge J."/>
            <person name="Ramaraj T."/>
            <person name="Lindquist I.E."/>
            <person name="Bharti A.K."/>
            <person name="Sundararajan A."/>
            <person name="Cameron C.T."/>
            <person name="Woodward J.E."/>
            <person name="May G.D."/>
            <person name="Brubaker C."/>
            <person name="Broadhvest J."/>
            <person name="Wilkins T.A."/>
        </authorList>
    </citation>
    <scope>NUCLEOTIDE SEQUENCE</scope>
    <source>
        <strain evidence="2">cv. AKA8401</strain>
    </source>
</reference>
<comment type="caution">
    <text evidence="1">The sequence shown here is derived from an EMBL/GenBank/DDBJ whole genome shotgun (WGS) entry which is preliminary data.</text>
</comment>
<sequence>MPLGSQAQAEVQRLRDQITQIQVSTVEQITQLRAEAATREAEQSRKYDELQLQFQNMMKMFQQLQNPSS</sequence>
<dbReference type="EMBL" id="JRRC01026701">
    <property type="protein sequence ID" value="KHF98061.1"/>
    <property type="molecule type" value="Genomic_DNA"/>
</dbReference>
<accession>A0A0B0MCG2</accession>
<evidence type="ECO:0000313" key="2">
    <source>
        <dbReference type="Proteomes" id="UP000032142"/>
    </source>
</evidence>
<keyword evidence="2" id="KW-1185">Reference proteome</keyword>
<dbReference type="Proteomes" id="UP000032142">
    <property type="component" value="Unassembled WGS sequence"/>
</dbReference>